<dbReference type="PROSITE" id="PS00028">
    <property type="entry name" value="ZINC_FINGER_C2H2_1"/>
    <property type="match status" value="4"/>
</dbReference>
<dbReference type="PANTHER" id="PTHR23235">
    <property type="entry name" value="KRUEPPEL-LIKE TRANSCRIPTION FACTOR"/>
    <property type="match status" value="1"/>
</dbReference>
<dbReference type="FunFam" id="3.30.160.60:FF:000125">
    <property type="entry name" value="Putative zinc finger protein 143"/>
    <property type="match status" value="2"/>
</dbReference>
<evidence type="ECO:0000313" key="10">
    <source>
        <dbReference type="Proteomes" id="UP000078348"/>
    </source>
</evidence>
<dbReference type="SMART" id="SM00355">
    <property type="entry name" value="ZnF_C2H2"/>
    <property type="match status" value="4"/>
</dbReference>
<feature type="domain" description="C2H2-type" evidence="8">
    <location>
        <begin position="123"/>
        <end position="152"/>
    </location>
</feature>
<dbReference type="GO" id="GO:0000978">
    <property type="term" value="F:RNA polymerase II cis-regulatory region sequence-specific DNA binding"/>
    <property type="evidence" value="ECO:0007669"/>
    <property type="project" value="TreeGrafter"/>
</dbReference>
<dbReference type="EMBL" id="LXWW01000146">
    <property type="protein sequence ID" value="OAO15382.1"/>
    <property type="molecule type" value="Genomic_DNA"/>
</dbReference>
<organism evidence="9 10">
    <name type="scientific">Blastocystis sp. subtype 1 (strain ATCC 50177 / NandII)</name>
    <dbReference type="NCBI Taxonomy" id="478820"/>
    <lineage>
        <taxon>Eukaryota</taxon>
        <taxon>Sar</taxon>
        <taxon>Stramenopiles</taxon>
        <taxon>Bigyra</taxon>
        <taxon>Opalozoa</taxon>
        <taxon>Opalinata</taxon>
        <taxon>Blastocystidae</taxon>
        <taxon>Blastocystis</taxon>
    </lineage>
</organism>
<keyword evidence="2" id="KW-0677">Repeat</keyword>
<evidence type="ECO:0000256" key="5">
    <source>
        <dbReference type="PROSITE-ProRule" id="PRU00042"/>
    </source>
</evidence>
<name>A0A196SGU7_BLAHN</name>
<feature type="domain" description="C2H2-type" evidence="8">
    <location>
        <begin position="63"/>
        <end position="92"/>
    </location>
</feature>
<evidence type="ECO:0000256" key="1">
    <source>
        <dbReference type="ARBA" id="ARBA00022723"/>
    </source>
</evidence>
<evidence type="ECO:0000313" key="9">
    <source>
        <dbReference type="EMBL" id="OAO15382.1"/>
    </source>
</evidence>
<sequence length="353" mass="40441">MCTIEAYDNANGKIIVPTDLPNLSQLPPTSIPPFSQQLLAQEESGNSQQKRDVDPKRRKSKMFQCTFSGCGRLFESQWGLTRHMRSHTGEKPFKCQFPGCGKCFTEKCGLTRHMTSHNNMKPFKCTHPGCNKSFKSKDYLDHHRRIHEEQDPYKCTINNCNRVFSSNKSLRRHQVMWHNTKGTESTTEQLLREKILKIQQRQKVSVFDSYYAKARIEKMQNHLKEILESNRQLKAENAAYRREHMIPIGRISRAKRCLFDPEDLEVNDAKIDVLEAVSGPLGQEMSDKPELPNEIFNHPLDVTVGLENIIVSSHVTQSGSVIVLPSMQPINHPEPSLAMDQEMERNANGDILL</sequence>
<gene>
    <name evidence="9" type="ORF">AV274_2911</name>
</gene>
<feature type="region of interest" description="Disordered" evidence="7">
    <location>
        <begin position="40"/>
        <end position="59"/>
    </location>
</feature>
<dbReference type="PANTHER" id="PTHR23235:SF120">
    <property type="entry name" value="KRUPPEL-LIKE FACTOR 15"/>
    <property type="match status" value="1"/>
</dbReference>
<dbReference type="Gene3D" id="3.30.160.60">
    <property type="entry name" value="Classic Zinc Finger"/>
    <property type="match status" value="4"/>
</dbReference>
<keyword evidence="1" id="KW-0479">Metal-binding</keyword>
<protein>
    <submittedName>
        <fullName evidence="9">Zinc finger C2H2 containing protein</fullName>
    </submittedName>
</protein>
<feature type="domain" description="C2H2-type" evidence="8">
    <location>
        <begin position="153"/>
        <end position="183"/>
    </location>
</feature>
<evidence type="ECO:0000256" key="4">
    <source>
        <dbReference type="ARBA" id="ARBA00022833"/>
    </source>
</evidence>
<reference evidence="9 10" key="1">
    <citation type="submission" date="2016-05" db="EMBL/GenBank/DDBJ databases">
        <title>Nuclear genome of Blastocystis sp. subtype 1 NandII.</title>
        <authorList>
            <person name="Gentekaki E."/>
            <person name="Curtis B."/>
            <person name="Stairs C."/>
            <person name="Eme L."/>
            <person name="Herman E."/>
            <person name="Klimes V."/>
            <person name="Arias M.C."/>
            <person name="Elias M."/>
            <person name="Hilliou F."/>
            <person name="Klute M."/>
            <person name="Malik S.-B."/>
            <person name="Pightling A."/>
            <person name="Rachubinski R."/>
            <person name="Salas D."/>
            <person name="Schlacht A."/>
            <person name="Suga H."/>
            <person name="Archibald J."/>
            <person name="Ball S.G."/>
            <person name="Clark G."/>
            <person name="Dacks J."/>
            <person name="Van Der Giezen M."/>
            <person name="Tsaousis A."/>
            <person name="Roger A."/>
        </authorList>
    </citation>
    <scope>NUCLEOTIDE SEQUENCE [LARGE SCALE GENOMIC DNA]</scope>
    <source>
        <strain evidence="10">ATCC 50177 / NandII</strain>
    </source>
</reference>
<keyword evidence="6" id="KW-0175">Coiled coil</keyword>
<feature type="coiled-coil region" evidence="6">
    <location>
        <begin position="216"/>
        <end position="243"/>
    </location>
</feature>
<dbReference type="STRING" id="478820.A0A196SGU7"/>
<keyword evidence="3 5" id="KW-0863">Zinc-finger</keyword>
<dbReference type="OrthoDB" id="6077919at2759"/>
<evidence type="ECO:0000256" key="2">
    <source>
        <dbReference type="ARBA" id="ARBA00022737"/>
    </source>
</evidence>
<keyword evidence="10" id="KW-1185">Reference proteome</keyword>
<dbReference type="GO" id="GO:0008270">
    <property type="term" value="F:zinc ion binding"/>
    <property type="evidence" value="ECO:0007669"/>
    <property type="project" value="UniProtKB-KW"/>
</dbReference>
<dbReference type="PROSITE" id="PS50157">
    <property type="entry name" value="ZINC_FINGER_C2H2_2"/>
    <property type="match status" value="4"/>
</dbReference>
<comment type="caution">
    <text evidence="9">The sequence shown here is derived from an EMBL/GenBank/DDBJ whole genome shotgun (WGS) entry which is preliminary data.</text>
</comment>
<proteinExistence type="predicted"/>
<evidence type="ECO:0000256" key="6">
    <source>
        <dbReference type="SAM" id="Coils"/>
    </source>
</evidence>
<dbReference type="InterPro" id="IPR013087">
    <property type="entry name" value="Znf_C2H2_type"/>
</dbReference>
<evidence type="ECO:0000259" key="8">
    <source>
        <dbReference type="PROSITE" id="PS50157"/>
    </source>
</evidence>
<keyword evidence="4" id="KW-0862">Zinc</keyword>
<accession>A0A196SGU7</accession>
<feature type="region of interest" description="Disordered" evidence="7">
    <location>
        <begin position="334"/>
        <end position="353"/>
    </location>
</feature>
<dbReference type="Proteomes" id="UP000078348">
    <property type="component" value="Unassembled WGS sequence"/>
</dbReference>
<dbReference type="SUPFAM" id="SSF57667">
    <property type="entry name" value="beta-beta-alpha zinc fingers"/>
    <property type="match status" value="2"/>
</dbReference>
<dbReference type="AlphaFoldDB" id="A0A196SGU7"/>
<feature type="domain" description="C2H2-type" evidence="8">
    <location>
        <begin position="93"/>
        <end position="122"/>
    </location>
</feature>
<evidence type="ECO:0000256" key="7">
    <source>
        <dbReference type="SAM" id="MobiDB-lite"/>
    </source>
</evidence>
<dbReference type="Pfam" id="PF00096">
    <property type="entry name" value="zf-C2H2"/>
    <property type="match status" value="4"/>
</dbReference>
<dbReference type="InterPro" id="IPR036236">
    <property type="entry name" value="Znf_C2H2_sf"/>
</dbReference>
<dbReference type="GO" id="GO:0000981">
    <property type="term" value="F:DNA-binding transcription factor activity, RNA polymerase II-specific"/>
    <property type="evidence" value="ECO:0007669"/>
    <property type="project" value="TreeGrafter"/>
</dbReference>
<evidence type="ECO:0000256" key="3">
    <source>
        <dbReference type="ARBA" id="ARBA00022771"/>
    </source>
</evidence>